<dbReference type="OrthoDB" id="6025819at2"/>
<accession>A0A370KDC2</accession>
<feature type="compositionally biased region" description="Low complexity" evidence="1">
    <location>
        <begin position="1"/>
        <end position="14"/>
    </location>
</feature>
<evidence type="ECO:0000313" key="2">
    <source>
        <dbReference type="EMBL" id="RDJ00629.1"/>
    </source>
</evidence>
<gene>
    <name evidence="2" type="ORF">DVT68_02410</name>
</gene>
<dbReference type="AlphaFoldDB" id="A0A370KDC2"/>
<dbReference type="Gene3D" id="3.10.450.160">
    <property type="entry name" value="inner membrane protein cigr"/>
    <property type="match status" value="1"/>
</dbReference>
<reference evidence="2 3" key="1">
    <citation type="submission" date="2018-07" db="EMBL/GenBank/DDBJ databases">
        <title>Dyella solisilvae sp. nov., isolated from the pine and broad-leaved mixed forest soil.</title>
        <authorList>
            <person name="Gao Z."/>
            <person name="Qiu L."/>
        </authorList>
    </citation>
    <scope>NUCLEOTIDE SEQUENCE [LARGE SCALE GENOMIC DNA]</scope>
    <source>
        <strain evidence="2 3">DHG54</strain>
    </source>
</reference>
<proteinExistence type="predicted"/>
<keyword evidence="3" id="KW-1185">Reference proteome</keyword>
<feature type="compositionally biased region" description="Basic and acidic residues" evidence="1">
    <location>
        <begin position="19"/>
        <end position="62"/>
    </location>
</feature>
<feature type="region of interest" description="Disordered" evidence="1">
    <location>
        <begin position="1"/>
        <end position="62"/>
    </location>
</feature>
<name>A0A370KDC2_9GAMM</name>
<evidence type="ECO:0000313" key="3">
    <source>
        <dbReference type="Proteomes" id="UP000254711"/>
    </source>
</evidence>
<protein>
    <recommendedName>
        <fullName evidence="4">RcnB family protein</fullName>
    </recommendedName>
</protein>
<evidence type="ECO:0008006" key="4">
    <source>
        <dbReference type="Google" id="ProtNLM"/>
    </source>
</evidence>
<sequence length="137" mass="16295">MLGAVVASSSALAAPIQYDQDHDRYEQDHGHDRDHRDDDRRDHDRHEEDRREVEHDRREGDHRDYVIVHDRGQHEGWYRRGGYVPVEYRDHRYVVENWNEYHLAPPPRDYQYVRSDTGEFLLVAVATGIIANIVLSH</sequence>
<dbReference type="Proteomes" id="UP000254711">
    <property type="component" value="Unassembled WGS sequence"/>
</dbReference>
<comment type="caution">
    <text evidence="2">The sequence shown here is derived from an EMBL/GenBank/DDBJ whole genome shotgun (WGS) entry which is preliminary data.</text>
</comment>
<dbReference type="EMBL" id="QQSY01000001">
    <property type="protein sequence ID" value="RDJ00629.1"/>
    <property type="molecule type" value="Genomic_DNA"/>
</dbReference>
<dbReference type="InterPro" id="IPR024572">
    <property type="entry name" value="RcnB"/>
</dbReference>
<organism evidence="2 3">
    <name type="scientific">Dyella solisilvae</name>
    <dbReference type="NCBI Taxonomy" id="1920168"/>
    <lineage>
        <taxon>Bacteria</taxon>
        <taxon>Pseudomonadati</taxon>
        <taxon>Pseudomonadota</taxon>
        <taxon>Gammaproteobacteria</taxon>
        <taxon>Lysobacterales</taxon>
        <taxon>Rhodanobacteraceae</taxon>
        <taxon>Dyella</taxon>
    </lineage>
</organism>
<evidence type="ECO:0000256" key="1">
    <source>
        <dbReference type="SAM" id="MobiDB-lite"/>
    </source>
</evidence>
<dbReference type="Pfam" id="PF11776">
    <property type="entry name" value="RcnB"/>
    <property type="match status" value="1"/>
</dbReference>